<evidence type="ECO:0000313" key="3">
    <source>
        <dbReference type="EMBL" id="GMH87944.1"/>
    </source>
</evidence>
<evidence type="ECO:0000256" key="2">
    <source>
        <dbReference type="RuleBase" id="RU361156"/>
    </source>
</evidence>
<dbReference type="Pfam" id="PF00450">
    <property type="entry name" value="Peptidase_S10"/>
    <property type="match status" value="1"/>
</dbReference>
<dbReference type="InterPro" id="IPR001563">
    <property type="entry name" value="Peptidase_S10"/>
</dbReference>
<dbReference type="GO" id="GO:0004185">
    <property type="term" value="F:serine-type carboxypeptidase activity"/>
    <property type="evidence" value="ECO:0007669"/>
    <property type="project" value="UniProtKB-UniRule"/>
</dbReference>
<organism evidence="3 4">
    <name type="scientific">Triparma laevis f. inornata</name>
    <dbReference type="NCBI Taxonomy" id="1714386"/>
    <lineage>
        <taxon>Eukaryota</taxon>
        <taxon>Sar</taxon>
        <taxon>Stramenopiles</taxon>
        <taxon>Ochrophyta</taxon>
        <taxon>Bolidophyceae</taxon>
        <taxon>Parmales</taxon>
        <taxon>Triparmaceae</taxon>
        <taxon>Triparma</taxon>
    </lineage>
</organism>
<accession>A0A9W7BBT1</accession>
<keyword evidence="2" id="KW-0645">Protease</keyword>
<name>A0A9W7BBT1_9STRA</name>
<feature type="chain" id="PRO_5041021020" description="Carboxypeptidase" evidence="2">
    <location>
        <begin position="18"/>
        <end position="527"/>
    </location>
</feature>
<reference evidence="4" key="1">
    <citation type="journal article" date="2023" name="Commun. Biol.">
        <title>Genome analysis of Parmales, the sister group of diatoms, reveals the evolutionary specialization of diatoms from phago-mixotrophs to photoautotrophs.</title>
        <authorList>
            <person name="Ban H."/>
            <person name="Sato S."/>
            <person name="Yoshikawa S."/>
            <person name="Yamada K."/>
            <person name="Nakamura Y."/>
            <person name="Ichinomiya M."/>
            <person name="Sato N."/>
            <person name="Blanc-Mathieu R."/>
            <person name="Endo H."/>
            <person name="Kuwata A."/>
            <person name="Ogata H."/>
        </authorList>
    </citation>
    <scope>NUCLEOTIDE SEQUENCE [LARGE SCALE GENOMIC DNA]</scope>
</reference>
<feature type="signal peptide" evidence="2">
    <location>
        <begin position="1"/>
        <end position="17"/>
    </location>
</feature>
<keyword evidence="2" id="KW-0121">Carboxypeptidase</keyword>
<dbReference type="GO" id="GO:0006508">
    <property type="term" value="P:proteolysis"/>
    <property type="evidence" value="ECO:0007669"/>
    <property type="project" value="UniProtKB-KW"/>
</dbReference>
<dbReference type="Proteomes" id="UP001162640">
    <property type="component" value="Unassembled WGS sequence"/>
</dbReference>
<dbReference type="InterPro" id="IPR018202">
    <property type="entry name" value="Ser_caboxypep_ser_AS"/>
</dbReference>
<dbReference type="SUPFAM" id="SSF53474">
    <property type="entry name" value="alpha/beta-Hydrolases"/>
    <property type="match status" value="1"/>
</dbReference>
<dbReference type="PANTHER" id="PTHR11802">
    <property type="entry name" value="SERINE PROTEASE FAMILY S10 SERINE CARBOXYPEPTIDASE"/>
    <property type="match status" value="1"/>
</dbReference>
<keyword evidence="2" id="KW-0732">Signal</keyword>
<comment type="similarity">
    <text evidence="1 2">Belongs to the peptidase S10 family.</text>
</comment>
<dbReference type="EMBL" id="BLQM01000403">
    <property type="protein sequence ID" value="GMH87944.1"/>
    <property type="molecule type" value="Genomic_DNA"/>
</dbReference>
<dbReference type="InterPro" id="IPR029058">
    <property type="entry name" value="AB_hydrolase_fold"/>
</dbReference>
<dbReference type="InterPro" id="IPR033124">
    <property type="entry name" value="Ser_caboxypep_his_AS"/>
</dbReference>
<gene>
    <name evidence="3" type="ORF">TL16_g11011</name>
</gene>
<comment type="caution">
    <text evidence="3">The sequence shown here is derived from an EMBL/GenBank/DDBJ whole genome shotgun (WGS) entry which is preliminary data.</text>
</comment>
<sequence>MKFLTTLALTLFTTASAAPTSDLVTSALPGFPDHRSKFSVYSGFLNVTSPTLKSETGYDQLMIHYQFDTSMNNPQTDPVSIWHTGGPGGSSMYGLYGELGYFQISSSGLLANDDYSFNKISNMLYLESPAGSFLTPTAEGMSSGFSYCMIEGERQDVCNWNDVSQAAAYTASLTEFFKQFPEFAENDLLMIGESYAGQYLPNIANYILTSPNTDPALSSRLKGIAVGNGCWGGGENSFMCNGPNEDRDTVELMHGKGMVSSKLYKKIQSVCAFDETAVEFDSATAAPEPSVQCEALLEEMDKQVGPYNIYNVYDNCPSDGDDDDASGLSQKDLWHRTAGKSSRFINKHLHMNAHRFEEARRELDEMGGGYDWTCGQFDAIPDWFARADVREALHMPSTSMTSSFNYDLSGPASVTLYPSLLQSGLRVLIYNGDADACVPYIGNEIWTTGMEERGVVEEVDAWHTWFIEESDATASGASTSYKVVGGEEESGVNFQFVTIRLAGHEVPGFNPRAGYAVFEKFVASEIF</sequence>
<dbReference type="Gene3D" id="3.40.50.1820">
    <property type="entry name" value="alpha/beta hydrolase"/>
    <property type="match status" value="1"/>
</dbReference>
<dbReference type="PROSITE" id="PS00131">
    <property type="entry name" value="CARBOXYPEPT_SER_SER"/>
    <property type="match status" value="1"/>
</dbReference>
<keyword evidence="2" id="KW-0378">Hydrolase</keyword>
<dbReference type="PANTHER" id="PTHR11802:SF201">
    <property type="entry name" value="CARBOXYPEPTIDASE"/>
    <property type="match status" value="1"/>
</dbReference>
<dbReference type="PRINTS" id="PR00724">
    <property type="entry name" value="CRBOXYPTASEC"/>
</dbReference>
<proteinExistence type="inferred from homology"/>
<dbReference type="PROSITE" id="PS00560">
    <property type="entry name" value="CARBOXYPEPT_SER_HIS"/>
    <property type="match status" value="1"/>
</dbReference>
<evidence type="ECO:0000256" key="1">
    <source>
        <dbReference type="ARBA" id="ARBA00009431"/>
    </source>
</evidence>
<dbReference type="Gene3D" id="3.40.50.12670">
    <property type="match status" value="1"/>
</dbReference>
<dbReference type="EC" id="3.4.16.-" evidence="2"/>
<protein>
    <recommendedName>
        <fullName evidence="2">Carboxypeptidase</fullName>
        <ecNumber evidence="2">3.4.16.-</ecNumber>
    </recommendedName>
</protein>
<evidence type="ECO:0000313" key="4">
    <source>
        <dbReference type="Proteomes" id="UP001162640"/>
    </source>
</evidence>
<dbReference type="AlphaFoldDB" id="A0A9W7BBT1"/>